<dbReference type="CDD" id="cd00455">
    <property type="entry name" value="nuc_hydro"/>
    <property type="match status" value="1"/>
</dbReference>
<dbReference type="GO" id="GO:0008477">
    <property type="term" value="F:purine nucleosidase activity"/>
    <property type="evidence" value="ECO:0007669"/>
    <property type="project" value="TreeGrafter"/>
</dbReference>
<dbReference type="PANTHER" id="PTHR12304">
    <property type="entry name" value="INOSINE-URIDINE PREFERRING NUCLEOSIDE HYDROLASE"/>
    <property type="match status" value="1"/>
</dbReference>
<reference evidence="5" key="1">
    <citation type="submission" date="2016-08" db="EMBL/GenBank/DDBJ databases">
        <authorList>
            <person name="Varghese N."/>
            <person name="Submissions Spin"/>
        </authorList>
    </citation>
    <scope>NUCLEOTIDE SEQUENCE [LARGE SCALE GENOMIC DNA]</scope>
    <source>
        <strain evidence="5">SGD-1123</strain>
    </source>
</reference>
<dbReference type="EMBL" id="FMAU01000003">
    <property type="protein sequence ID" value="SCC15322.1"/>
    <property type="molecule type" value="Genomic_DNA"/>
</dbReference>
<dbReference type="Proteomes" id="UP000181997">
    <property type="component" value="Unassembled WGS sequence"/>
</dbReference>
<evidence type="ECO:0000313" key="5">
    <source>
        <dbReference type="Proteomes" id="UP000181997"/>
    </source>
</evidence>
<dbReference type="InterPro" id="IPR036452">
    <property type="entry name" value="Ribo_hydro-like"/>
</dbReference>
<dbReference type="PANTHER" id="PTHR12304:SF4">
    <property type="entry name" value="URIDINE NUCLEOSIDASE"/>
    <property type="match status" value="1"/>
</dbReference>
<evidence type="ECO:0000256" key="1">
    <source>
        <dbReference type="ARBA" id="ARBA00022801"/>
    </source>
</evidence>
<dbReference type="RefSeq" id="WP_058298844.1">
    <property type="nucleotide sequence ID" value="NZ_FMAU01000003.1"/>
</dbReference>
<dbReference type="Pfam" id="PF01156">
    <property type="entry name" value="IU_nuc_hydro"/>
    <property type="match status" value="1"/>
</dbReference>
<organism evidence="4 5">
    <name type="scientific">[Bacillus] enclensis</name>
    <dbReference type="NCBI Taxonomy" id="1402860"/>
    <lineage>
        <taxon>Bacteria</taxon>
        <taxon>Bacillati</taxon>
        <taxon>Bacillota</taxon>
        <taxon>Bacilli</taxon>
        <taxon>Bacillales</taxon>
        <taxon>Bacillaceae</taxon>
        <taxon>Rossellomorea</taxon>
    </lineage>
</organism>
<keyword evidence="2" id="KW-0326">Glycosidase</keyword>
<dbReference type="Gene3D" id="3.90.245.10">
    <property type="entry name" value="Ribonucleoside hydrolase-like"/>
    <property type="match status" value="1"/>
</dbReference>
<protein>
    <submittedName>
        <fullName evidence="4">Purine nucleosidase</fullName>
    </submittedName>
</protein>
<sequence>MKKIILFADPGIDDSVAIMYALLNPEIKVLAIVSSYGNVTKEQATDNIAYLLKLAGREDVPIIGGTNAPSTGKPPTYYPEIHGKEGLGPIRPPEDLQAELTNFSELYTIIKNNPGLTIVDVGRNTSLAALFLLGENLIKDVSEFYIMGGAFLVPGNVTPLAEANFYGDPTASNLVMQNFDNLYIAPLNITNKAIITMEHVNTILDMTEHPLVQILDDVMEYYIEAYKKLIPGIGGAPLHDAVTLSLMVNPSMGKTIRREVEVFTGVSGMGTSSADFRVSSKNAEKNINIFLELDYEAFLEDFIEVMSGSGGQVP</sequence>
<dbReference type="GO" id="GO:0006152">
    <property type="term" value="P:purine nucleoside catabolic process"/>
    <property type="evidence" value="ECO:0007669"/>
    <property type="project" value="TreeGrafter"/>
</dbReference>
<keyword evidence="1" id="KW-0378">Hydrolase</keyword>
<keyword evidence="5" id="KW-1185">Reference proteome</keyword>
<feature type="domain" description="Inosine/uridine-preferring nucleoside hydrolase" evidence="3">
    <location>
        <begin position="4"/>
        <end position="300"/>
    </location>
</feature>
<dbReference type="AlphaFoldDB" id="A0A0V8HGS5"/>
<evidence type="ECO:0000259" key="3">
    <source>
        <dbReference type="Pfam" id="PF01156"/>
    </source>
</evidence>
<dbReference type="InterPro" id="IPR001910">
    <property type="entry name" value="Inosine/uridine_hydrolase_dom"/>
</dbReference>
<accession>A0A0V8HGS5</accession>
<dbReference type="SUPFAM" id="SSF53590">
    <property type="entry name" value="Nucleoside hydrolase"/>
    <property type="match status" value="1"/>
</dbReference>
<name>A0A0V8HGS5_9BACI</name>
<evidence type="ECO:0000313" key="4">
    <source>
        <dbReference type="EMBL" id="SCC15322.1"/>
    </source>
</evidence>
<dbReference type="OrthoDB" id="9797882at2"/>
<gene>
    <name evidence="4" type="ORF">GA0061094_2737</name>
</gene>
<dbReference type="InterPro" id="IPR023186">
    <property type="entry name" value="IUNH"/>
</dbReference>
<evidence type="ECO:0000256" key="2">
    <source>
        <dbReference type="ARBA" id="ARBA00023295"/>
    </source>
</evidence>
<dbReference type="GO" id="GO:0005829">
    <property type="term" value="C:cytosol"/>
    <property type="evidence" value="ECO:0007669"/>
    <property type="project" value="TreeGrafter"/>
</dbReference>
<proteinExistence type="predicted"/>